<proteinExistence type="predicted"/>
<feature type="non-terminal residue" evidence="1">
    <location>
        <position position="247"/>
    </location>
</feature>
<protein>
    <submittedName>
        <fullName evidence="1">Uncharacterized protein</fullName>
    </submittedName>
</protein>
<evidence type="ECO:0000313" key="1">
    <source>
        <dbReference type="EMBL" id="CEK68280.1"/>
    </source>
</evidence>
<organism evidence="1">
    <name type="scientific">Arion vulgaris</name>
    <dbReference type="NCBI Taxonomy" id="1028688"/>
    <lineage>
        <taxon>Eukaryota</taxon>
        <taxon>Metazoa</taxon>
        <taxon>Spiralia</taxon>
        <taxon>Lophotrochozoa</taxon>
        <taxon>Mollusca</taxon>
        <taxon>Gastropoda</taxon>
        <taxon>Heterobranchia</taxon>
        <taxon>Euthyneura</taxon>
        <taxon>Panpulmonata</taxon>
        <taxon>Eupulmonata</taxon>
        <taxon>Stylommatophora</taxon>
        <taxon>Helicina</taxon>
        <taxon>Arionoidea</taxon>
        <taxon>Arionidae</taxon>
        <taxon>Arion</taxon>
    </lineage>
</organism>
<accession>A0A0B6ZKK0</accession>
<dbReference type="EMBL" id="HACG01021415">
    <property type="protein sequence ID" value="CEK68280.1"/>
    <property type="molecule type" value="Transcribed_RNA"/>
</dbReference>
<feature type="non-terminal residue" evidence="1">
    <location>
        <position position="1"/>
    </location>
</feature>
<name>A0A0B6ZKK0_9EUPU</name>
<reference evidence="1" key="1">
    <citation type="submission" date="2014-12" db="EMBL/GenBank/DDBJ databases">
        <title>Insight into the proteome of Arion vulgaris.</title>
        <authorList>
            <person name="Aradska J."/>
            <person name="Bulat T."/>
            <person name="Smidak R."/>
            <person name="Sarate P."/>
            <person name="Gangsoo J."/>
            <person name="Sialana F."/>
            <person name="Bilban M."/>
            <person name="Lubec G."/>
        </authorList>
    </citation>
    <scope>NUCLEOTIDE SEQUENCE</scope>
    <source>
        <tissue evidence="1">Skin</tissue>
    </source>
</reference>
<dbReference type="AlphaFoldDB" id="A0A0B6ZKK0"/>
<gene>
    <name evidence="1" type="primary">ORF65751</name>
</gene>
<sequence length="247" mass="27542">ESQPKQVNGVIDSVLGNQLSANSTRTRKADTFVTLSIADHPNQKSKSRMVVTKEAVVDLAVSDHKQLKKTGGTCSNDVNLLRSESCEASASEYLLPDKQSLTAKSPMNVAQSECQMTMIKSEIDNFHDPVTADIVPSTDTPSSSGLEHQESGHGILNKVIHECSNCLTKFVNQLQLQEHQLNSECFKTSKSYICFVCKEKFAESPLRYMHMWTNPQCKEGINRYCFMCSKIFKDASKKQAHFNLSRA</sequence>